<evidence type="ECO:0000256" key="1">
    <source>
        <dbReference type="ARBA" id="ARBA00004442"/>
    </source>
</evidence>
<dbReference type="Proteomes" id="UP000464262">
    <property type="component" value="Chromosome 1"/>
</dbReference>
<sequence length="277" mass="30332">MALGKTKILLATTAALSLIAGCSNYPDHGDGGMAEYTALPEYSPVLPDEPLGPEHGLRFDFHLTQLHLDQLILQGAEWCFPASVVQAKTKEKRIARELEGDLLLDAANDIIIQRKNLALLERRLDYVTNEAECVPPEHNLAFQSEVTVINHLVDILNVDNQFAVDSVEVNPKYMGNLAEAANILKEHPHLNLNVTGHTDATGTERYNDSLAMGRAKQVERYLVIFGLTPARIKTLSVGESLPLFEGETPGVRLTNRRVSIDIISTRKQGGGGSNAGY</sequence>
<keyword evidence="8" id="KW-1185">Reference proteome</keyword>
<feature type="signal peptide" evidence="5">
    <location>
        <begin position="1"/>
        <end position="20"/>
    </location>
</feature>
<evidence type="ECO:0000313" key="7">
    <source>
        <dbReference type="EMBL" id="QIA63624.1"/>
    </source>
</evidence>
<dbReference type="SUPFAM" id="SSF103088">
    <property type="entry name" value="OmpA-like"/>
    <property type="match status" value="1"/>
</dbReference>
<dbReference type="InterPro" id="IPR006665">
    <property type="entry name" value="OmpA-like"/>
</dbReference>
<reference evidence="7 8" key="1">
    <citation type="submission" date="2020-01" db="EMBL/GenBank/DDBJ databases">
        <title>Whole genome and functional gene identification of agarase of Vibrio HN897.</title>
        <authorList>
            <person name="Liu Y."/>
            <person name="Zhao Z."/>
        </authorList>
    </citation>
    <scope>NUCLEOTIDE SEQUENCE [LARGE SCALE GENOMIC DNA]</scope>
    <source>
        <strain evidence="7 8">HN897</strain>
    </source>
</reference>
<keyword evidence="3" id="KW-0998">Cell outer membrane</keyword>
<evidence type="ECO:0000259" key="6">
    <source>
        <dbReference type="PROSITE" id="PS51123"/>
    </source>
</evidence>
<dbReference type="InterPro" id="IPR050330">
    <property type="entry name" value="Bact_OuterMem_StrucFunc"/>
</dbReference>
<keyword evidence="5" id="KW-0732">Signal</keyword>
<feature type="chain" id="PRO_5030830234" evidence="5">
    <location>
        <begin position="21"/>
        <end position="277"/>
    </location>
</feature>
<organism evidence="7 8">
    <name type="scientific">Vibrio astriarenae</name>
    <dbReference type="NCBI Taxonomy" id="1481923"/>
    <lineage>
        <taxon>Bacteria</taxon>
        <taxon>Pseudomonadati</taxon>
        <taxon>Pseudomonadota</taxon>
        <taxon>Gammaproteobacteria</taxon>
        <taxon>Vibrionales</taxon>
        <taxon>Vibrionaceae</taxon>
        <taxon>Vibrio</taxon>
    </lineage>
</organism>
<dbReference type="KEGG" id="vas:GT360_08890"/>
<gene>
    <name evidence="7" type="ORF">GT360_08890</name>
</gene>
<feature type="domain" description="OmpA-like" evidence="6">
    <location>
        <begin position="149"/>
        <end position="266"/>
    </location>
</feature>
<evidence type="ECO:0000313" key="8">
    <source>
        <dbReference type="Proteomes" id="UP000464262"/>
    </source>
</evidence>
<evidence type="ECO:0000256" key="3">
    <source>
        <dbReference type="ARBA" id="ARBA00023237"/>
    </source>
</evidence>
<evidence type="ECO:0000256" key="5">
    <source>
        <dbReference type="SAM" id="SignalP"/>
    </source>
</evidence>
<dbReference type="PANTHER" id="PTHR30329:SF21">
    <property type="entry name" value="LIPOPROTEIN YIAD-RELATED"/>
    <property type="match status" value="1"/>
</dbReference>
<dbReference type="CDD" id="cd07185">
    <property type="entry name" value="OmpA_C-like"/>
    <property type="match status" value="1"/>
</dbReference>
<name>A0A7Z2T3C4_9VIBR</name>
<dbReference type="GO" id="GO:0009279">
    <property type="term" value="C:cell outer membrane"/>
    <property type="evidence" value="ECO:0007669"/>
    <property type="project" value="UniProtKB-SubCell"/>
</dbReference>
<dbReference type="AlphaFoldDB" id="A0A7Z2T3C4"/>
<protein>
    <submittedName>
        <fullName evidence="7">OmpA family protein</fullName>
    </submittedName>
</protein>
<dbReference type="InterPro" id="IPR006664">
    <property type="entry name" value="OMP_bac"/>
</dbReference>
<dbReference type="PROSITE" id="PS51123">
    <property type="entry name" value="OMPA_2"/>
    <property type="match status" value="1"/>
</dbReference>
<evidence type="ECO:0000256" key="4">
    <source>
        <dbReference type="PROSITE-ProRule" id="PRU00473"/>
    </source>
</evidence>
<dbReference type="InterPro" id="IPR036737">
    <property type="entry name" value="OmpA-like_sf"/>
</dbReference>
<accession>A0A7Z2T3C4</accession>
<keyword evidence="2 4" id="KW-0472">Membrane</keyword>
<dbReference type="RefSeq" id="WP_164648517.1">
    <property type="nucleotide sequence ID" value="NZ_CP047475.1"/>
</dbReference>
<dbReference type="Gene3D" id="3.30.1330.60">
    <property type="entry name" value="OmpA-like domain"/>
    <property type="match status" value="1"/>
</dbReference>
<proteinExistence type="predicted"/>
<comment type="subcellular location">
    <subcellularLocation>
        <location evidence="1">Cell outer membrane</location>
    </subcellularLocation>
</comment>
<dbReference type="EMBL" id="CP047475">
    <property type="protein sequence ID" value="QIA63624.1"/>
    <property type="molecule type" value="Genomic_DNA"/>
</dbReference>
<dbReference type="PROSITE" id="PS51257">
    <property type="entry name" value="PROKAR_LIPOPROTEIN"/>
    <property type="match status" value="1"/>
</dbReference>
<evidence type="ECO:0000256" key="2">
    <source>
        <dbReference type="ARBA" id="ARBA00023136"/>
    </source>
</evidence>
<dbReference type="PANTHER" id="PTHR30329">
    <property type="entry name" value="STATOR ELEMENT OF FLAGELLAR MOTOR COMPLEX"/>
    <property type="match status" value="1"/>
</dbReference>
<dbReference type="Pfam" id="PF00691">
    <property type="entry name" value="OmpA"/>
    <property type="match status" value="1"/>
</dbReference>
<dbReference type="PRINTS" id="PR01021">
    <property type="entry name" value="OMPADOMAIN"/>
</dbReference>